<evidence type="ECO:0000256" key="2">
    <source>
        <dbReference type="SAM" id="MobiDB-lite"/>
    </source>
</evidence>
<proteinExistence type="predicted"/>
<dbReference type="Pfam" id="PF13719">
    <property type="entry name" value="Zn_ribbon_5"/>
    <property type="match status" value="1"/>
</dbReference>
<dbReference type="EMBL" id="QLAG01000001">
    <property type="protein sequence ID" value="TLX65408.1"/>
    <property type="molecule type" value="Genomic_DNA"/>
</dbReference>
<name>A0A5R9QJT6_9GAMM</name>
<keyword evidence="5" id="KW-1185">Reference proteome</keyword>
<feature type="compositionally biased region" description="Basic and acidic residues" evidence="2">
    <location>
        <begin position="210"/>
        <end position="228"/>
    </location>
</feature>
<organism evidence="4 5">
    <name type="scientific">Stutzerimonas nosocomialis</name>
    <dbReference type="NCBI Taxonomy" id="1056496"/>
    <lineage>
        <taxon>Bacteria</taxon>
        <taxon>Pseudomonadati</taxon>
        <taxon>Pseudomonadota</taxon>
        <taxon>Gammaproteobacteria</taxon>
        <taxon>Pseudomonadales</taxon>
        <taxon>Pseudomonadaceae</taxon>
        <taxon>Stutzerimonas</taxon>
    </lineage>
</organism>
<protein>
    <submittedName>
        <fullName evidence="4">DUF3426 domain-containing protein</fullName>
    </submittedName>
</protein>
<feature type="compositionally biased region" description="Low complexity" evidence="2">
    <location>
        <begin position="179"/>
        <end position="200"/>
    </location>
</feature>
<dbReference type="AlphaFoldDB" id="A0A5R9QJT6"/>
<dbReference type="Pfam" id="PF11906">
    <property type="entry name" value="DUF3426"/>
    <property type="match status" value="1"/>
</dbReference>
<dbReference type="InterPro" id="IPR021834">
    <property type="entry name" value="DUF3426"/>
</dbReference>
<feature type="domain" description="Zinc finger/thioredoxin putative" evidence="3">
    <location>
        <begin position="5"/>
        <end position="40"/>
    </location>
</feature>
<dbReference type="Proteomes" id="UP000306753">
    <property type="component" value="Unassembled WGS sequence"/>
</dbReference>
<evidence type="ECO:0000256" key="1">
    <source>
        <dbReference type="SAM" id="Coils"/>
    </source>
</evidence>
<dbReference type="InterPro" id="IPR011723">
    <property type="entry name" value="Znf/thioredoxin_put"/>
</dbReference>
<sequence length="405" mass="44755">MSSFVTQCPHCRTSFRVSRAQLGAAQGVVRCGACLEVFNAARQLLVNQNVRAMPAPPPPPAPLKPKADQDTLWIHDDLDLDHLDLDEELAKLEQQELQLSREFMELEQRATTGAFTRPNQGEQDALDEAWAEQLLRDESTPPATTPSLAPQREVSFAPVTADEPLPPAPLTTSTQPLRTAAAEEPTAEAAATPTALATEEPAPKRRKSRRAGDNPKHEADPEPDREGLFDLDDEPLELEWQKPKSPWGSRLGWGALTLLALLALGAQYATYNFDELARQDRYRPWFEWVCPTLGCEVPAKVDIAQVRSSNLVVRSHPDFSGALVVDAILYNRAPFSQPFPMLELRFADINGQLIASRRFKPGEYLAGELAGQVDMPPQTPIHISLDILDPGPRAVNYSLSFHSPE</sequence>
<dbReference type="NCBIfam" id="TIGR02098">
    <property type="entry name" value="MJ0042_CXXC"/>
    <property type="match status" value="1"/>
</dbReference>
<evidence type="ECO:0000313" key="4">
    <source>
        <dbReference type="EMBL" id="TLX65408.1"/>
    </source>
</evidence>
<accession>A0A5R9QJT6</accession>
<dbReference type="RefSeq" id="WP_138410605.1">
    <property type="nucleotide sequence ID" value="NZ_QLAG01000001.1"/>
</dbReference>
<evidence type="ECO:0000259" key="3">
    <source>
        <dbReference type="Pfam" id="PF13719"/>
    </source>
</evidence>
<gene>
    <name evidence="4" type="ORF">DN820_00610</name>
</gene>
<comment type="caution">
    <text evidence="4">The sequence shown here is derived from an EMBL/GenBank/DDBJ whole genome shotgun (WGS) entry which is preliminary data.</text>
</comment>
<feature type="region of interest" description="Disordered" evidence="2">
    <location>
        <begin position="158"/>
        <end position="229"/>
    </location>
</feature>
<reference evidence="4 5" key="1">
    <citation type="journal article" date="2017" name="Eur. J. Clin. Microbiol. Infect. Dis.">
        <title>Uncommonly isolated clinical Pseudomonas: identification and phylogenetic assignation.</title>
        <authorList>
            <person name="Mulet M."/>
            <person name="Gomila M."/>
            <person name="Ramirez A."/>
            <person name="Cardew S."/>
            <person name="Moore E.R."/>
            <person name="Lalucat J."/>
            <person name="Garcia-Valdes E."/>
        </authorList>
    </citation>
    <scope>NUCLEOTIDE SEQUENCE [LARGE SCALE GENOMIC DNA]</scope>
    <source>
        <strain evidence="4 5">SD129</strain>
    </source>
</reference>
<evidence type="ECO:0000313" key="5">
    <source>
        <dbReference type="Proteomes" id="UP000306753"/>
    </source>
</evidence>
<keyword evidence="1" id="KW-0175">Coiled coil</keyword>
<feature type="coiled-coil region" evidence="1">
    <location>
        <begin position="75"/>
        <end position="109"/>
    </location>
</feature>